<dbReference type="PANTHER" id="PTHR33070">
    <property type="entry name" value="OS06G0725500 PROTEIN"/>
    <property type="match status" value="1"/>
</dbReference>
<dbReference type="InterPro" id="IPR004320">
    <property type="entry name" value="BPS1_pln"/>
</dbReference>
<keyword evidence="2" id="KW-1185">Reference proteome</keyword>
<name>W1NLK2_AMBTC</name>
<reference evidence="2" key="1">
    <citation type="journal article" date="2013" name="Science">
        <title>The Amborella genome and the evolution of flowering plants.</title>
        <authorList>
            <consortium name="Amborella Genome Project"/>
        </authorList>
    </citation>
    <scope>NUCLEOTIDE SEQUENCE [LARGE SCALE GENOMIC DNA]</scope>
</reference>
<dbReference type="HOGENOM" id="CLU_017798_1_2_1"/>
<dbReference type="Proteomes" id="UP000017836">
    <property type="component" value="Unassembled WGS sequence"/>
</dbReference>
<proteinExistence type="predicted"/>
<gene>
    <name evidence="1" type="ORF">AMTR_s00001p00233400</name>
</gene>
<organism evidence="1 2">
    <name type="scientific">Amborella trichopoda</name>
    <dbReference type="NCBI Taxonomy" id="13333"/>
    <lineage>
        <taxon>Eukaryota</taxon>
        <taxon>Viridiplantae</taxon>
        <taxon>Streptophyta</taxon>
        <taxon>Embryophyta</taxon>
        <taxon>Tracheophyta</taxon>
        <taxon>Spermatophyta</taxon>
        <taxon>Magnoliopsida</taxon>
        <taxon>Amborellales</taxon>
        <taxon>Amborellaceae</taxon>
        <taxon>Amborella</taxon>
    </lineage>
</organism>
<dbReference type="Gramene" id="ERM96376">
    <property type="protein sequence ID" value="ERM96376"/>
    <property type="gene ID" value="AMTR_s00001p00233400"/>
</dbReference>
<evidence type="ECO:0000313" key="1">
    <source>
        <dbReference type="EMBL" id="ERM96376.1"/>
    </source>
</evidence>
<evidence type="ECO:0000313" key="2">
    <source>
        <dbReference type="Proteomes" id="UP000017836"/>
    </source>
</evidence>
<dbReference type="Pfam" id="PF03087">
    <property type="entry name" value="BPS1"/>
    <property type="match status" value="2"/>
</dbReference>
<dbReference type="EMBL" id="KI397142">
    <property type="protein sequence ID" value="ERM96376.1"/>
    <property type="molecule type" value="Genomic_DNA"/>
</dbReference>
<accession>W1NLK2</accession>
<dbReference type="GO" id="GO:0048364">
    <property type="term" value="P:root development"/>
    <property type="evidence" value="ECO:0007669"/>
    <property type="project" value="InterPro"/>
</dbReference>
<dbReference type="PANTHER" id="PTHR33070:SF120">
    <property type="entry name" value="EXPRESSED PROTEIN"/>
    <property type="match status" value="1"/>
</dbReference>
<protein>
    <submittedName>
        <fullName evidence="1">Uncharacterized protein</fullName>
    </submittedName>
</protein>
<dbReference type="AlphaFoldDB" id="W1NLK2"/>
<sequence length="169" mass="18956">MLDDTLKLLGVCSRMRDVIPYIGEQHRGLLSALRRRGYISLDCQIGAYISAQKKMTKVSAQCLGTLKKDHKPQHQQSTQHNEVLCELRQVGSITTLPKLQQPNGQWESTKVALNALCTSSGKVDDLRVKDARRQLESLDECITNIDDQFGCISSHLIRTRVALLNILTI</sequence>
<dbReference type="GO" id="GO:0048367">
    <property type="term" value="P:shoot system development"/>
    <property type="evidence" value="ECO:0007669"/>
    <property type="project" value="InterPro"/>
</dbReference>